<sequence length="105" mass="11752">MQAKGPTTIPKKRGPLAALIRTNGSAKIKRIKVSTEADAKFYARQGRTGQEFGREHFYLSQIDKSFCSPPPTSVALENRMILAGSRPKFRSGFRSRKAEQKFHLA</sequence>
<keyword evidence="2" id="KW-1185">Reference proteome</keyword>
<organism evidence="1 2">
    <name type="scientific">Dendrobium nobile</name>
    <name type="common">Orchid</name>
    <dbReference type="NCBI Taxonomy" id="94219"/>
    <lineage>
        <taxon>Eukaryota</taxon>
        <taxon>Viridiplantae</taxon>
        <taxon>Streptophyta</taxon>
        <taxon>Embryophyta</taxon>
        <taxon>Tracheophyta</taxon>
        <taxon>Spermatophyta</taxon>
        <taxon>Magnoliopsida</taxon>
        <taxon>Liliopsida</taxon>
        <taxon>Asparagales</taxon>
        <taxon>Orchidaceae</taxon>
        <taxon>Epidendroideae</taxon>
        <taxon>Malaxideae</taxon>
        <taxon>Dendrobiinae</taxon>
        <taxon>Dendrobium</taxon>
    </lineage>
</organism>
<comment type="caution">
    <text evidence="1">The sequence shown here is derived from an EMBL/GenBank/DDBJ whole genome shotgun (WGS) entry which is preliminary data.</text>
</comment>
<evidence type="ECO:0000313" key="2">
    <source>
        <dbReference type="Proteomes" id="UP000829196"/>
    </source>
</evidence>
<protein>
    <submittedName>
        <fullName evidence="1">Uncharacterized protein</fullName>
    </submittedName>
</protein>
<proteinExistence type="predicted"/>
<name>A0A8T3BEX7_DENNO</name>
<gene>
    <name evidence="1" type="ORF">KFK09_011579</name>
</gene>
<dbReference type="Proteomes" id="UP000829196">
    <property type="component" value="Unassembled WGS sequence"/>
</dbReference>
<accession>A0A8T3BEX7</accession>
<reference evidence="1" key="1">
    <citation type="journal article" date="2022" name="Front. Genet.">
        <title>Chromosome-Scale Assembly of the Dendrobium nobile Genome Provides Insights Into the Molecular Mechanism of the Biosynthesis of the Medicinal Active Ingredient of Dendrobium.</title>
        <authorList>
            <person name="Xu Q."/>
            <person name="Niu S.-C."/>
            <person name="Li K.-L."/>
            <person name="Zheng P.-J."/>
            <person name="Zhang X.-J."/>
            <person name="Jia Y."/>
            <person name="Liu Y."/>
            <person name="Niu Y.-X."/>
            <person name="Yu L.-H."/>
            <person name="Chen D.-F."/>
            <person name="Zhang G.-Q."/>
        </authorList>
    </citation>
    <scope>NUCLEOTIDE SEQUENCE</scope>
    <source>
        <tissue evidence="1">Leaf</tissue>
    </source>
</reference>
<dbReference type="AlphaFoldDB" id="A0A8T3BEX7"/>
<evidence type="ECO:0000313" key="1">
    <source>
        <dbReference type="EMBL" id="KAI0510963.1"/>
    </source>
</evidence>
<dbReference type="EMBL" id="JAGYWB010000009">
    <property type="protein sequence ID" value="KAI0510963.1"/>
    <property type="molecule type" value="Genomic_DNA"/>
</dbReference>